<dbReference type="AlphaFoldDB" id="E8R8B2"/>
<dbReference type="InterPro" id="IPR001296">
    <property type="entry name" value="Glyco_trans_1"/>
</dbReference>
<keyword evidence="3" id="KW-1185">Reference proteome</keyword>
<dbReference type="PANTHER" id="PTHR12526">
    <property type="entry name" value="GLYCOSYLTRANSFERASE"/>
    <property type="match status" value="1"/>
</dbReference>
<evidence type="ECO:0000259" key="1">
    <source>
        <dbReference type="Pfam" id="PF00534"/>
    </source>
</evidence>
<reference evidence="3" key="1">
    <citation type="submission" date="2010-11" db="EMBL/GenBank/DDBJ databases">
        <title>The complete genome of Desulfurococcus mucosus DSM 2162.</title>
        <authorList>
            <consortium name="US DOE Joint Genome Institute (JGI-PGF)"/>
            <person name="Lucas S."/>
            <person name="Copeland A."/>
            <person name="Lapidus A."/>
            <person name="Bruce D."/>
            <person name="Goodwin L."/>
            <person name="Pitluck S."/>
            <person name="Kyrpides N."/>
            <person name="Mavromatis K."/>
            <person name="Pagani I."/>
            <person name="Ivanova N."/>
            <person name="Ovchinnikova G."/>
            <person name="Chertkov O."/>
            <person name="Held B."/>
            <person name="Brettin T."/>
            <person name="Detter J.C."/>
            <person name="Tapia R."/>
            <person name="Han C."/>
            <person name="Land M."/>
            <person name="Hauser L."/>
            <person name="Markowitz V."/>
            <person name="Cheng J.-F."/>
            <person name="Hugenholtz P."/>
            <person name="Woyke T."/>
            <person name="Wu D."/>
            <person name="Wirth R."/>
            <person name="Bilek Y."/>
            <person name="Hader T."/>
            <person name="Klenk H.-P."/>
            <person name="Eisen J.A."/>
        </authorList>
    </citation>
    <scope>NUCLEOTIDE SEQUENCE [LARGE SCALE GENOMIC DNA]</scope>
    <source>
        <strain evidence="3">ATCC 35584 / DSM 2162 / JCM 9187 / O7/1</strain>
    </source>
</reference>
<name>E8R8B2_DESM0</name>
<dbReference type="Gene3D" id="3.40.50.2000">
    <property type="entry name" value="Glycogen Phosphorylase B"/>
    <property type="match status" value="2"/>
</dbReference>
<dbReference type="GO" id="GO:0016757">
    <property type="term" value="F:glycosyltransferase activity"/>
    <property type="evidence" value="ECO:0007669"/>
    <property type="project" value="InterPro"/>
</dbReference>
<dbReference type="SUPFAM" id="SSF53756">
    <property type="entry name" value="UDP-Glycosyltransferase/glycogen phosphorylase"/>
    <property type="match status" value="1"/>
</dbReference>
<dbReference type="EMBL" id="CP002363">
    <property type="protein sequence ID" value="ADV64738.1"/>
    <property type="molecule type" value="Genomic_DNA"/>
</dbReference>
<dbReference type="Proteomes" id="UP000001068">
    <property type="component" value="Chromosome"/>
</dbReference>
<feature type="domain" description="Glycosyl transferase family 1" evidence="1">
    <location>
        <begin position="90"/>
        <end position="246"/>
    </location>
</feature>
<dbReference type="CDD" id="cd03801">
    <property type="entry name" value="GT4_PimA-like"/>
    <property type="match status" value="1"/>
</dbReference>
<dbReference type="eggNOG" id="arCOG01403">
    <property type="taxonomic scope" value="Archaea"/>
</dbReference>
<keyword evidence="2" id="KW-0808">Transferase</keyword>
<proteinExistence type="predicted"/>
<protein>
    <submittedName>
        <fullName evidence="2">Glycosyl transferase group 1</fullName>
    </submittedName>
</protein>
<dbReference type="HOGENOM" id="CLU_009583_2_1_2"/>
<evidence type="ECO:0000313" key="3">
    <source>
        <dbReference type="Proteomes" id="UP000001068"/>
    </source>
</evidence>
<dbReference type="STRING" id="765177.Desmu_0419"/>
<sequence length="273" mass="31433">MLGYLRSLYSSLRDRARFRLFEFSHKVPSAVLSFFHKPRVGRLVFVSRSCIADALVHTPPREREELRRRSVVIYNGLSIERVRRSVDRVDSNSASVVFVSRLMEYKGGFRLVKAFVHVVEEVKDTVLHVIGEGPEGPLLRELVRKLGLEKHVIFHGWLGRRETLRVIASSRILTHPSLYESFGYVIAEAYALGKPVVAHRASYSLELVENFGAGLVVNTFDEKRYAEALMTLLTDDNLYRRLSQRALATAEEYFDIRRTAEEYLRVYREVVGE</sequence>
<dbReference type="Pfam" id="PF00534">
    <property type="entry name" value="Glycos_transf_1"/>
    <property type="match status" value="1"/>
</dbReference>
<reference evidence="2 3" key="2">
    <citation type="journal article" date="2011" name="Stand. Genomic Sci.">
        <title>Complete genome sequence of Desulfurococcus mucosus type strain (O7/1).</title>
        <authorList>
            <person name="Wirth R."/>
            <person name="Chertkov O."/>
            <person name="Held B."/>
            <person name="Lapidus A."/>
            <person name="Nolan M."/>
            <person name="Lucas S."/>
            <person name="Hammon N."/>
            <person name="Deshpande S."/>
            <person name="Cheng J.F."/>
            <person name="Tapia R."/>
            <person name="Han C."/>
            <person name="Goodwin L."/>
            <person name="Pitluck S."/>
            <person name="Liolios K."/>
            <person name="Ioanna P."/>
            <person name="Ivanova N."/>
            <person name="Mavromatis K."/>
            <person name="Mikhailova N."/>
            <person name="Pati A."/>
            <person name="Chen A."/>
            <person name="Palaniappan K."/>
            <person name="Land M."/>
            <person name="Hauser L."/>
            <person name="Chang Y.J."/>
            <person name="Jeffries C.D."/>
            <person name="Bilek Y."/>
            <person name="Hader T."/>
            <person name="Rohde M."/>
            <person name="Spring S."/>
            <person name="Sikorski J."/>
            <person name="Goker M."/>
            <person name="Woyke T."/>
            <person name="Bristow J."/>
            <person name="Eisen J.A."/>
            <person name="Markowitz V."/>
            <person name="Hugenholtz P."/>
            <person name="Kyrpides N.C."/>
            <person name="Klenk H.P."/>
        </authorList>
    </citation>
    <scope>NUCLEOTIDE SEQUENCE [LARGE SCALE GENOMIC DNA]</scope>
    <source>
        <strain evidence="3">ATCC 35584 / DSM 2162 / JCM 9187 / O7/1</strain>
    </source>
</reference>
<organism evidence="2 3">
    <name type="scientific">Desulfurococcus mucosus (strain ATCC 35584 / DSM 2162 / JCM 9187 / O7/1)</name>
    <dbReference type="NCBI Taxonomy" id="765177"/>
    <lineage>
        <taxon>Archaea</taxon>
        <taxon>Thermoproteota</taxon>
        <taxon>Thermoprotei</taxon>
        <taxon>Desulfurococcales</taxon>
        <taxon>Desulfurococcaceae</taxon>
        <taxon>Desulfurococcus</taxon>
    </lineage>
</organism>
<dbReference type="PANTHER" id="PTHR12526:SF630">
    <property type="entry name" value="GLYCOSYLTRANSFERASE"/>
    <property type="match status" value="1"/>
</dbReference>
<gene>
    <name evidence="2" type="ordered locus">Desmu_0419</name>
</gene>
<accession>E8R8B2</accession>
<dbReference type="KEGG" id="dmu:Desmu_0419"/>
<evidence type="ECO:0000313" key="2">
    <source>
        <dbReference type="EMBL" id="ADV64738.1"/>
    </source>
</evidence>